<evidence type="ECO:0000256" key="7">
    <source>
        <dbReference type="ARBA" id="ARBA00018366"/>
    </source>
</evidence>
<evidence type="ECO:0000256" key="6">
    <source>
        <dbReference type="ARBA" id="ARBA00012791"/>
    </source>
</evidence>
<dbReference type="NCBIfam" id="NF003645">
    <property type="entry name" value="PRK05286.1-2"/>
    <property type="match status" value="1"/>
</dbReference>
<dbReference type="EMBL" id="JAQQKW010000003">
    <property type="protein sequence ID" value="MDC7693896.1"/>
    <property type="molecule type" value="Genomic_DNA"/>
</dbReference>
<dbReference type="InterPro" id="IPR005719">
    <property type="entry name" value="Dihydroorotate_DH_2"/>
</dbReference>
<evidence type="ECO:0000313" key="17">
    <source>
        <dbReference type="Proteomes" id="UP001216595"/>
    </source>
</evidence>
<keyword evidence="10" id="KW-0665">Pyrimidine biosynthesis</keyword>
<dbReference type="PANTHER" id="PTHR48109:SF4">
    <property type="entry name" value="DIHYDROOROTATE DEHYDROGENASE (QUINONE), MITOCHONDRIAL"/>
    <property type="match status" value="1"/>
</dbReference>
<keyword evidence="8" id="KW-0285">Flavoprotein</keyword>
<evidence type="ECO:0000256" key="2">
    <source>
        <dbReference type="ARBA" id="ARBA00003125"/>
    </source>
</evidence>
<dbReference type="Pfam" id="PF01180">
    <property type="entry name" value="DHO_dh"/>
    <property type="match status" value="1"/>
</dbReference>
<evidence type="ECO:0000256" key="5">
    <source>
        <dbReference type="ARBA" id="ARBA00005359"/>
    </source>
</evidence>
<evidence type="ECO:0000256" key="12">
    <source>
        <dbReference type="ARBA" id="ARBA00023136"/>
    </source>
</evidence>
<evidence type="ECO:0000256" key="3">
    <source>
        <dbReference type="ARBA" id="ARBA00004370"/>
    </source>
</evidence>
<feature type="domain" description="Dihydroorotate dehydrogenase catalytic" evidence="15">
    <location>
        <begin position="58"/>
        <end position="346"/>
    </location>
</feature>
<dbReference type="NCBIfam" id="NF003652">
    <property type="entry name" value="PRK05286.2-5"/>
    <property type="match status" value="1"/>
</dbReference>
<organism evidence="16 17">
    <name type="scientific">Asticcacaulis currens</name>
    <dbReference type="NCBI Taxonomy" id="2984210"/>
    <lineage>
        <taxon>Bacteria</taxon>
        <taxon>Pseudomonadati</taxon>
        <taxon>Pseudomonadota</taxon>
        <taxon>Alphaproteobacteria</taxon>
        <taxon>Caulobacterales</taxon>
        <taxon>Caulobacteraceae</taxon>
        <taxon>Asticcacaulis</taxon>
    </lineage>
</organism>
<dbReference type="EC" id="1.3.5.2" evidence="6 14"/>
<dbReference type="PROSITE" id="PS00912">
    <property type="entry name" value="DHODEHASE_2"/>
    <property type="match status" value="1"/>
</dbReference>
<sequence length="362" mass="38183">MDLYRLALKPLHLLEAEDAHAATILALKSGQILNLGPRSSYDPPELRTDIAFKGGTLAVRNCVGLAAGFDKNADVPLAMSRAGFGFVECGTVTPLPQAGNPRPRLFRLSEDEAVINRMGFNNKGLEVFASHLERYQGRASAPVLGANIGANKDATDRMADYVTGLKRLWGLSSYFTANISSPNTPGLRALQGRAHLDELLGQIATTRADLVRVTGNNYPIFLKIAPDLSEEEIADAVEATIAHGLDALIVSNTTIERPVSLRSDLATETGGLSGAPLFGLSTSALRSAYKVAAGRLTLIGAGGIASGADAYAKIRAGASLVQLYSALVYKGPGLIDEIKRDLVQRLHADGLTHISQAVGSAA</sequence>
<evidence type="ECO:0000256" key="14">
    <source>
        <dbReference type="NCBIfam" id="TIGR01036"/>
    </source>
</evidence>
<dbReference type="CDD" id="cd04738">
    <property type="entry name" value="DHOD_2_like"/>
    <property type="match status" value="1"/>
</dbReference>
<evidence type="ECO:0000259" key="15">
    <source>
        <dbReference type="Pfam" id="PF01180"/>
    </source>
</evidence>
<comment type="similarity">
    <text evidence="5">Belongs to the dihydroorotate dehydrogenase family. Type 2 subfamily.</text>
</comment>
<comment type="caution">
    <text evidence="16">The sequence shown here is derived from an EMBL/GenBank/DDBJ whole genome shotgun (WGS) entry which is preliminary data.</text>
</comment>
<dbReference type="NCBIfam" id="TIGR01036">
    <property type="entry name" value="pyrD_sub2"/>
    <property type="match status" value="1"/>
</dbReference>
<name>A0ABT5IEL1_9CAUL</name>
<dbReference type="Proteomes" id="UP001216595">
    <property type="component" value="Unassembled WGS sequence"/>
</dbReference>
<comment type="catalytic activity">
    <reaction evidence="13">
        <text>(S)-dihydroorotate + a quinone = orotate + a quinol</text>
        <dbReference type="Rhea" id="RHEA:30187"/>
        <dbReference type="ChEBI" id="CHEBI:24646"/>
        <dbReference type="ChEBI" id="CHEBI:30839"/>
        <dbReference type="ChEBI" id="CHEBI:30864"/>
        <dbReference type="ChEBI" id="CHEBI:132124"/>
        <dbReference type="EC" id="1.3.5.2"/>
    </reaction>
</comment>
<evidence type="ECO:0000256" key="4">
    <source>
        <dbReference type="ARBA" id="ARBA00005161"/>
    </source>
</evidence>
<accession>A0ABT5IEL1</accession>
<comment type="subcellular location">
    <subcellularLocation>
        <location evidence="3">Membrane</location>
    </subcellularLocation>
</comment>
<dbReference type="Gene3D" id="3.20.20.70">
    <property type="entry name" value="Aldolase class I"/>
    <property type="match status" value="1"/>
</dbReference>
<comment type="cofactor">
    <cofactor evidence="1">
        <name>FMN</name>
        <dbReference type="ChEBI" id="CHEBI:58210"/>
    </cofactor>
</comment>
<evidence type="ECO:0000256" key="10">
    <source>
        <dbReference type="ARBA" id="ARBA00022975"/>
    </source>
</evidence>
<dbReference type="GO" id="GO:0106430">
    <property type="term" value="F:dihydroorotate dehydrogenase (quinone) activity"/>
    <property type="evidence" value="ECO:0007669"/>
    <property type="project" value="UniProtKB-EC"/>
</dbReference>
<evidence type="ECO:0000256" key="13">
    <source>
        <dbReference type="ARBA" id="ARBA00048639"/>
    </source>
</evidence>
<gene>
    <name evidence="16" type="ORF">PQU94_06320</name>
</gene>
<dbReference type="PROSITE" id="PS00911">
    <property type="entry name" value="DHODEHASE_1"/>
    <property type="match status" value="1"/>
</dbReference>
<dbReference type="InterPro" id="IPR013785">
    <property type="entry name" value="Aldolase_TIM"/>
</dbReference>
<evidence type="ECO:0000256" key="11">
    <source>
        <dbReference type="ARBA" id="ARBA00023002"/>
    </source>
</evidence>
<dbReference type="InterPro" id="IPR001295">
    <property type="entry name" value="Dihydroorotate_DH_CS"/>
</dbReference>
<protein>
    <recommendedName>
        <fullName evidence="7 14">Dihydroorotate dehydrogenase (quinone)</fullName>
        <ecNumber evidence="6 14">1.3.5.2</ecNumber>
    </recommendedName>
</protein>
<keyword evidence="11 16" id="KW-0560">Oxidoreductase</keyword>
<keyword evidence="12" id="KW-0472">Membrane</keyword>
<evidence type="ECO:0000256" key="9">
    <source>
        <dbReference type="ARBA" id="ARBA00022643"/>
    </source>
</evidence>
<keyword evidence="17" id="KW-1185">Reference proteome</keyword>
<evidence type="ECO:0000313" key="16">
    <source>
        <dbReference type="EMBL" id="MDC7693896.1"/>
    </source>
</evidence>
<dbReference type="InterPro" id="IPR050074">
    <property type="entry name" value="DHO_dehydrogenase"/>
</dbReference>
<comment type="function">
    <text evidence="2">Catalyzes the conversion of dihydroorotate to orotate with quinone as electron acceptor.</text>
</comment>
<comment type="pathway">
    <text evidence="4">Pyrimidine metabolism; UMP biosynthesis via de novo pathway; orotate from (S)-dihydroorotate (quinone route): step 1/1.</text>
</comment>
<evidence type="ECO:0000256" key="1">
    <source>
        <dbReference type="ARBA" id="ARBA00001917"/>
    </source>
</evidence>
<proteinExistence type="inferred from homology"/>
<dbReference type="SUPFAM" id="SSF51395">
    <property type="entry name" value="FMN-linked oxidoreductases"/>
    <property type="match status" value="1"/>
</dbReference>
<keyword evidence="9" id="KW-0288">FMN</keyword>
<dbReference type="PANTHER" id="PTHR48109">
    <property type="entry name" value="DIHYDROOROTATE DEHYDROGENASE (QUINONE), MITOCHONDRIAL-RELATED"/>
    <property type="match status" value="1"/>
</dbReference>
<reference evidence="16 17" key="1">
    <citation type="submission" date="2023-01" db="EMBL/GenBank/DDBJ databases">
        <title>Novel species of the genus Asticcacaulis isolated from rivers.</title>
        <authorList>
            <person name="Lu H."/>
        </authorList>
    </citation>
    <scope>NUCLEOTIDE SEQUENCE [LARGE SCALE GENOMIC DNA]</scope>
    <source>
        <strain evidence="16 17">DXS10W</strain>
    </source>
</reference>
<evidence type="ECO:0000256" key="8">
    <source>
        <dbReference type="ARBA" id="ARBA00022630"/>
    </source>
</evidence>
<dbReference type="InterPro" id="IPR005720">
    <property type="entry name" value="Dihydroorotate_DH_cat"/>
</dbReference>
<dbReference type="RefSeq" id="WP_272740624.1">
    <property type="nucleotide sequence ID" value="NZ_JAQQKW010000003.1"/>
</dbReference>